<organism evidence="2 3">
    <name type="scientific">Caenorhabditis auriculariae</name>
    <dbReference type="NCBI Taxonomy" id="2777116"/>
    <lineage>
        <taxon>Eukaryota</taxon>
        <taxon>Metazoa</taxon>
        <taxon>Ecdysozoa</taxon>
        <taxon>Nematoda</taxon>
        <taxon>Chromadorea</taxon>
        <taxon>Rhabditida</taxon>
        <taxon>Rhabditina</taxon>
        <taxon>Rhabditomorpha</taxon>
        <taxon>Rhabditoidea</taxon>
        <taxon>Rhabditidae</taxon>
        <taxon>Peloderinae</taxon>
        <taxon>Caenorhabditis</taxon>
    </lineage>
</organism>
<dbReference type="EMBL" id="CAJGYM010000021">
    <property type="protein sequence ID" value="CAD6191464.1"/>
    <property type="molecule type" value="Genomic_DNA"/>
</dbReference>
<dbReference type="Proteomes" id="UP000835052">
    <property type="component" value="Unassembled WGS sequence"/>
</dbReference>
<reference evidence="2" key="1">
    <citation type="submission" date="2020-10" db="EMBL/GenBank/DDBJ databases">
        <authorList>
            <person name="Kikuchi T."/>
        </authorList>
    </citation>
    <scope>NUCLEOTIDE SEQUENCE</scope>
    <source>
        <strain evidence="2">NKZ352</strain>
    </source>
</reference>
<protein>
    <submittedName>
        <fullName evidence="2">Uncharacterized protein</fullName>
    </submittedName>
</protein>
<name>A0A8S1H7D1_9PELO</name>
<keyword evidence="3" id="KW-1185">Reference proteome</keyword>
<sequence length="858" mass="98017">MPCETKTGWDFLTSDYTSSTCVLPLASPKIERTAIGVIIWEENGVGEVFIGDNAENHQVHYVFDHTTDVESTTKFEIMVGLEVKVYYSVETESKESEHTISILPRMVLRKYGLIQHQELIIVDSPIDLEAVSIGRNKNTEKVLVHASCSGNMKAAIVDAIVFGNRKFEPPEDSFPPCSKGELIDCWAVVSPFSLHCFEGVNNSIRYLAFQFQTDPRFCDDVAIVTKLIEDLCFEARFIHSGQAVYCPIGACHSELVSRIFIGALVKVKANGALSTSSYYWRGFDVRTCDPQTIAELRREDLNLDWPDNGTKPFPMNHSMITTPDLMDPSISLTDVQVAPKPVKSSKSRKPAPDEVWKKKYRQQGLQYKKNFECELDQETKNFERILTERRRRRRRGPLVEEPVVETNLEGLLPWQIDGEGKTVQEDARSIPFPIDKSNIPQELFERTKKENRNEAQVIARLLAPEDGIARICPPEAPKMPPDMQWRRQEMRIFGLADNFMWQFMSTFSTITEDATEEEEKELDKEPLKDGFWYRRKAPRTEKTYIVGAFLQERDVFLDCTKDHRSEEIPKESESILILSFLVNQPPCRRRLHRKKNWKKQYRDYKAQYEQWKEKNKSSIGTEAYNNYVKSFQEWERDVEKRRKALKEKAEKDDREKREEEEREKRLLEEREAEAAVAYAQSQQAYMAHHQKAIEDQHRQQAHQAAAAAAAAAAAQRQFAQQPSGAPQGLEDGAVNAEVVMREAMNVMMVAGNSTVGTTITQQPPPAQGAQASGPPPILWGNNKAPYDVRDSLFSRWEARAAPAHVKPEPHPPKVPTPCWMLIDKLKEKKMMLAPHVHLQPPPMFTQPPPPTMLAPPPV</sequence>
<evidence type="ECO:0000256" key="1">
    <source>
        <dbReference type="SAM" id="MobiDB-lite"/>
    </source>
</evidence>
<accession>A0A8S1H7D1</accession>
<evidence type="ECO:0000313" key="3">
    <source>
        <dbReference type="Proteomes" id="UP000835052"/>
    </source>
</evidence>
<dbReference type="OrthoDB" id="5860800at2759"/>
<proteinExistence type="predicted"/>
<gene>
    <name evidence="2" type="ORF">CAUJ_LOCUS7383</name>
</gene>
<feature type="region of interest" description="Disordered" evidence="1">
    <location>
        <begin position="645"/>
        <end position="669"/>
    </location>
</feature>
<evidence type="ECO:0000313" key="2">
    <source>
        <dbReference type="EMBL" id="CAD6191464.1"/>
    </source>
</evidence>
<feature type="region of interest" description="Disordered" evidence="1">
    <location>
        <begin position="681"/>
        <end position="708"/>
    </location>
</feature>
<dbReference type="AlphaFoldDB" id="A0A8S1H7D1"/>
<comment type="caution">
    <text evidence="2">The sequence shown here is derived from an EMBL/GenBank/DDBJ whole genome shotgun (WGS) entry which is preliminary data.</text>
</comment>